<dbReference type="PIRSF" id="PIRSF017811">
    <property type="entry name" value="CDK_inhib_pln"/>
    <property type="match status" value="1"/>
</dbReference>
<evidence type="ECO:0000256" key="6">
    <source>
        <dbReference type="SAM" id="MobiDB-lite"/>
    </source>
</evidence>
<evidence type="ECO:0000256" key="1">
    <source>
        <dbReference type="ARBA" id="ARBA00004642"/>
    </source>
</evidence>
<evidence type="ECO:0000256" key="3">
    <source>
        <dbReference type="ARBA" id="ARBA00023013"/>
    </source>
</evidence>
<dbReference type="Gene3D" id="4.10.365.10">
    <property type="entry name" value="p27"/>
    <property type="match status" value="1"/>
</dbReference>
<dbReference type="EMBL" id="JBANQN010000009">
    <property type="protein sequence ID" value="KAK6781200.1"/>
    <property type="molecule type" value="Genomic_DNA"/>
</dbReference>
<dbReference type="Proteomes" id="UP001371456">
    <property type="component" value="Unassembled WGS sequence"/>
</dbReference>
<sequence length="211" mass="23958">MGKYIRKTRKTEDVSPLGVLTRAKALALNGGDGGSYLELRSRRLVKPFTVLEGRRQKNGVPKNPNLVNPNPNQIPNVCVNSEEGKGVKEMENQKEKEKEKSCLGPEDSFGENLLEFEGRKRTTRESTPCSLIRDSDNIQTPGSSTRRTNANEANGRVPNSIQPTIPTDLEMDEFFIRAEKEQQRKFIEKYNFDPVNDKPLPGRYEWVKVNH</sequence>
<dbReference type="GO" id="GO:0004861">
    <property type="term" value="F:cyclin-dependent protein serine/threonine kinase inhibitor activity"/>
    <property type="evidence" value="ECO:0007669"/>
    <property type="project" value="UniProtKB-UniRule"/>
</dbReference>
<feature type="compositionally biased region" description="Low complexity" evidence="6">
    <location>
        <begin position="58"/>
        <end position="80"/>
    </location>
</feature>
<dbReference type="InterPro" id="IPR003175">
    <property type="entry name" value="CDI_dom"/>
</dbReference>
<organism evidence="8 9">
    <name type="scientific">Solanum bulbocastanum</name>
    <name type="common">Wild potato</name>
    <dbReference type="NCBI Taxonomy" id="147425"/>
    <lineage>
        <taxon>Eukaryota</taxon>
        <taxon>Viridiplantae</taxon>
        <taxon>Streptophyta</taxon>
        <taxon>Embryophyta</taxon>
        <taxon>Tracheophyta</taxon>
        <taxon>Spermatophyta</taxon>
        <taxon>Magnoliopsida</taxon>
        <taxon>eudicotyledons</taxon>
        <taxon>Gunneridae</taxon>
        <taxon>Pentapetalae</taxon>
        <taxon>asterids</taxon>
        <taxon>lamiids</taxon>
        <taxon>Solanales</taxon>
        <taxon>Solanaceae</taxon>
        <taxon>Solanoideae</taxon>
        <taxon>Solaneae</taxon>
        <taxon>Solanum</taxon>
    </lineage>
</organism>
<evidence type="ECO:0000313" key="9">
    <source>
        <dbReference type="Proteomes" id="UP001371456"/>
    </source>
</evidence>
<gene>
    <name evidence="8" type="ORF">RDI58_023384</name>
</gene>
<keyword evidence="4" id="KW-0131">Cell cycle</keyword>
<name>A0AAN8T5U2_SOLBU</name>
<evidence type="ECO:0000256" key="5">
    <source>
        <dbReference type="PIRNR" id="PIRNR017811"/>
    </source>
</evidence>
<dbReference type="GO" id="GO:0005654">
    <property type="term" value="C:nucleoplasm"/>
    <property type="evidence" value="ECO:0007669"/>
    <property type="project" value="UniProtKB-SubCell"/>
</dbReference>
<evidence type="ECO:0000256" key="2">
    <source>
        <dbReference type="ARBA" id="ARBA00010274"/>
    </source>
</evidence>
<evidence type="ECO:0000313" key="8">
    <source>
        <dbReference type="EMBL" id="KAK6781200.1"/>
    </source>
</evidence>
<reference evidence="8 9" key="1">
    <citation type="submission" date="2024-02" db="EMBL/GenBank/DDBJ databases">
        <title>de novo genome assembly of Solanum bulbocastanum strain 11H21.</title>
        <authorList>
            <person name="Hosaka A.J."/>
        </authorList>
    </citation>
    <scope>NUCLEOTIDE SEQUENCE [LARGE SCALE GENOMIC DNA]</scope>
    <source>
        <tissue evidence="8">Young leaves</tissue>
    </source>
</reference>
<dbReference type="InterPro" id="IPR044275">
    <property type="entry name" value="KRP"/>
</dbReference>
<keyword evidence="3 5" id="KW-0649">Protein kinase inhibitor</keyword>
<feature type="compositionally biased region" description="Basic and acidic residues" evidence="6">
    <location>
        <begin position="82"/>
        <end position="101"/>
    </location>
</feature>
<comment type="similarity">
    <text evidence="2 5">Belongs to the CDI family. ICK/KRP subfamily.</text>
</comment>
<feature type="region of interest" description="Disordered" evidence="6">
    <location>
        <begin position="55"/>
        <end position="163"/>
    </location>
</feature>
<dbReference type="PANTHER" id="PTHR46776">
    <property type="entry name" value="CYCLIN-DEPENDENT KINASE INHIBITOR 4-RELATED"/>
    <property type="match status" value="1"/>
</dbReference>
<accession>A0AAN8T5U2</accession>
<protein>
    <recommendedName>
        <fullName evidence="5">Cyclin-dependent kinase inhibitor</fullName>
    </recommendedName>
</protein>
<feature type="domain" description="Cyclin-dependent kinase inhibitor" evidence="7">
    <location>
        <begin position="166"/>
        <end position="209"/>
    </location>
</feature>
<comment type="subcellular location">
    <subcellularLocation>
        <location evidence="1">Nucleus</location>
        <location evidence="1">Nucleoplasm</location>
    </subcellularLocation>
</comment>
<evidence type="ECO:0000256" key="4">
    <source>
        <dbReference type="ARBA" id="ARBA00023306"/>
    </source>
</evidence>
<evidence type="ECO:0000259" key="7">
    <source>
        <dbReference type="Pfam" id="PF02234"/>
    </source>
</evidence>
<dbReference type="AlphaFoldDB" id="A0AAN8T5U2"/>
<dbReference type="InterPro" id="IPR044898">
    <property type="entry name" value="CDI_dom_sf"/>
</dbReference>
<dbReference type="GO" id="GO:0051726">
    <property type="term" value="P:regulation of cell cycle"/>
    <property type="evidence" value="ECO:0007669"/>
    <property type="project" value="InterPro"/>
</dbReference>
<comment type="caution">
    <text evidence="8">The sequence shown here is derived from an EMBL/GenBank/DDBJ whole genome shotgun (WGS) entry which is preliminary data.</text>
</comment>
<feature type="compositionally biased region" description="Polar residues" evidence="6">
    <location>
        <begin position="137"/>
        <end position="163"/>
    </location>
</feature>
<keyword evidence="9" id="KW-1185">Reference proteome</keyword>
<proteinExistence type="inferred from homology"/>
<dbReference type="Pfam" id="PF02234">
    <property type="entry name" value="CDI"/>
    <property type="match status" value="1"/>
</dbReference>